<evidence type="ECO:0000313" key="3">
    <source>
        <dbReference type="Proteomes" id="UP000271227"/>
    </source>
</evidence>
<gene>
    <name evidence="2" type="ORF">BXY39_1927</name>
</gene>
<feature type="domain" description="Spore protein YkvP/CgeB glycosyl transferase-like" evidence="1">
    <location>
        <begin position="194"/>
        <end position="302"/>
    </location>
</feature>
<dbReference type="InParanoid" id="A0A3M0CFS4"/>
<dbReference type="SUPFAM" id="SSF53756">
    <property type="entry name" value="UDP-Glycosyltransferase/glycogen phosphorylase"/>
    <property type="match status" value="1"/>
</dbReference>
<dbReference type="EMBL" id="REFR01000011">
    <property type="protein sequence ID" value="RMB07835.1"/>
    <property type="molecule type" value="Genomic_DNA"/>
</dbReference>
<organism evidence="2 3">
    <name type="scientific">Eilatimonas milleporae</name>
    <dbReference type="NCBI Taxonomy" id="911205"/>
    <lineage>
        <taxon>Bacteria</taxon>
        <taxon>Pseudomonadati</taxon>
        <taxon>Pseudomonadota</taxon>
        <taxon>Alphaproteobacteria</taxon>
        <taxon>Kordiimonadales</taxon>
        <taxon>Kordiimonadaceae</taxon>
        <taxon>Eilatimonas</taxon>
    </lineage>
</organism>
<evidence type="ECO:0000313" key="2">
    <source>
        <dbReference type="EMBL" id="RMB07835.1"/>
    </source>
</evidence>
<keyword evidence="3" id="KW-1185">Reference proteome</keyword>
<keyword evidence="2" id="KW-0808">Transferase</keyword>
<evidence type="ECO:0000259" key="1">
    <source>
        <dbReference type="Pfam" id="PF13524"/>
    </source>
</evidence>
<sequence length="350" mass="39829">MNICFHAFAKTMLDVRTIQPVKAMRQMGANVFYAEETRPLPRLTDPSEPRILILQRLVPEPRNWIAALCSAWRKGWVTIVEDDDHPDLYARSLGKNAHVVTAFSARTAHAMQTATQALAAWHRRNTPYVTAFENQVYELPPLETRPDDHVRLFFGAINREACWRPLIDTINDTLRRHSHVVPVVVHDRDFFQALDSPGKQFHPAMTHEDYMTLLATCDISLLPLSDNRGNRCKSDLKFIEAAAAGNAVIASPTVYDASVKDGRTGLIAGTTEDWCRHLEALISTPAYRRTMGMAARTYVARERMLMQHIGKRLAWYRQVWDNRADLHAALEAREPRVARLGARQSARRMP</sequence>
<proteinExistence type="predicted"/>
<dbReference type="Gene3D" id="3.40.50.2000">
    <property type="entry name" value="Glycogen Phosphorylase B"/>
    <property type="match status" value="1"/>
</dbReference>
<dbReference type="Proteomes" id="UP000271227">
    <property type="component" value="Unassembled WGS sequence"/>
</dbReference>
<protein>
    <submittedName>
        <fullName evidence="2">Glycosyl transferase family 1</fullName>
    </submittedName>
</protein>
<dbReference type="InterPro" id="IPR055259">
    <property type="entry name" value="YkvP/CgeB_Glyco_trans-like"/>
</dbReference>
<name>A0A3M0CFS4_9PROT</name>
<dbReference type="AlphaFoldDB" id="A0A3M0CFS4"/>
<comment type="caution">
    <text evidence="2">The sequence shown here is derived from an EMBL/GenBank/DDBJ whole genome shotgun (WGS) entry which is preliminary data.</text>
</comment>
<dbReference type="Pfam" id="PF13524">
    <property type="entry name" value="Glyco_trans_1_2"/>
    <property type="match status" value="1"/>
</dbReference>
<accession>A0A3M0CFS4</accession>
<reference evidence="2 3" key="1">
    <citation type="submission" date="2018-10" db="EMBL/GenBank/DDBJ databases">
        <title>Genomic Encyclopedia of Archaeal and Bacterial Type Strains, Phase II (KMG-II): from individual species to whole genera.</title>
        <authorList>
            <person name="Goeker M."/>
        </authorList>
    </citation>
    <scope>NUCLEOTIDE SEQUENCE [LARGE SCALE GENOMIC DNA]</scope>
    <source>
        <strain evidence="2 3">DSM 25217</strain>
    </source>
</reference>
<dbReference type="GO" id="GO:0016740">
    <property type="term" value="F:transferase activity"/>
    <property type="evidence" value="ECO:0007669"/>
    <property type="project" value="UniProtKB-KW"/>
</dbReference>